<reference evidence="2 3" key="1">
    <citation type="submission" date="2023-11" db="EMBL/GenBank/DDBJ databases">
        <title>Analysis of the Genomes of Mucilaginibacter gossypii cycad 4 and M. sabulilitoris SNA2: microbes with the potential for plant growth promotion.</title>
        <authorList>
            <person name="Hirsch A.M."/>
            <person name="Humm E."/>
            <person name="Rubbi M."/>
            <person name="Del Vecchio G."/>
            <person name="Ha S.M."/>
            <person name="Pellegrini M."/>
            <person name="Gunsalus R.P."/>
        </authorList>
    </citation>
    <scope>NUCLEOTIDE SEQUENCE [LARGE SCALE GENOMIC DNA]</scope>
    <source>
        <strain evidence="2 3">SNA2</strain>
    </source>
</reference>
<accession>A0ABZ0TF76</accession>
<dbReference type="EMBL" id="CP139558">
    <property type="protein sequence ID" value="WPU91830.1"/>
    <property type="molecule type" value="Genomic_DNA"/>
</dbReference>
<dbReference type="Pfam" id="PF09250">
    <property type="entry name" value="Prim-Pol"/>
    <property type="match status" value="1"/>
</dbReference>
<keyword evidence="3" id="KW-1185">Reference proteome</keyword>
<organism evidence="2 3">
    <name type="scientific">Mucilaginibacter sabulilitoris</name>
    <dbReference type="NCBI Taxonomy" id="1173583"/>
    <lineage>
        <taxon>Bacteria</taxon>
        <taxon>Pseudomonadati</taxon>
        <taxon>Bacteroidota</taxon>
        <taxon>Sphingobacteriia</taxon>
        <taxon>Sphingobacteriales</taxon>
        <taxon>Sphingobacteriaceae</taxon>
        <taxon>Mucilaginibacter</taxon>
    </lineage>
</organism>
<dbReference type="Proteomes" id="UP001324380">
    <property type="component" value="Chromosome"/>
</dbReference>
<evidence type="ECO:0000259" key="1">
    <source>
        <dbReference type="SMART" id="SM00943"/>
    </source>
</evidence>
<name>A0ABZ0TF76_9SPHI</name>
<protein>
    <submittedName>
        <fullName evidence="2">Bifunctional DNA primase/polymerase</fullName>
    </submittedName>
</protein>
<dbReference type="RefSeq" id="WP_321560996.1">
    <property type="nucleotide sequence ID" value="NZ_CP139558.1"/>
</dbReference>
<dbReference type="SMART" id="SM00943">
    <property type="entry name" value="Prim-Pol"/>
    <property type="match status" value="1"/>
</dbReference>
<dbReference type="SUPFAM" id="SSF56747">
    <property type="entry name" value="Prim-pol domain"/>
    <property type="match status" value="1"/>
</dbReference>
<gene>
    <name evidence="2" type="ORF">SNE25_21160</name>
</gene>
<sequence>MGATLSAVWSQVEKLILDGISVIPVRDKDDEASVRLAKTPFGSWKKYQSQRVDKSELWALMEFHNTEAVGIVCGKISGNLEAIDVDVKYKTGIDAILFKDIKAIYPELFVKLRIHKTPSGGWHILYRVADGEIPGNIKLAGREATNEELISSPKNKTYNFIETRGEGGYILAPPSLGYSIQKDADIPVLTWEERCSLITLCETYNEVIKVAPTYKPTKTESEYYTENPWDHFNVNCNPVEFLKEFGWEEFKSNPHFIWFTRPGKNKGVSASWNISKRVFFIFTSSTELDANKGYHPATVLSELKFAGDKRKTYQHLVSNGYGIVKPSIEKAIIKKRSLSGDPIPVNFSPAAKEQFEELKSVIQQDHPYGIFWEHSDDEKISISREGVYQVSNGLGFKTFDGKVVQIIDNVVYHRTERYYYDTLKSYIKEEEADIYEDICNSYESFIQKSGKFTIERLPELDDTTVLCDDMHTAYKCYNNGYLVITANDITFNGYELMDKLVWDHSIQKRNYAYGDGGKYIEYLKLAVTDFPQAKKVLGYLSHEYKDETTGFIIVLTEQCPDPKQGGGSGKNVFCNLLKLTTTYTSKPGAQAKFDEKLFPELERSANFRYK</sequence>
<evidence type="ECO:0000313" key="3">
    <source>
        <dbReference type="Proteomes" id="UP001324380"/>
    </source>
</evidence>
<feature type="domain" description="DNA primase/polymerase bifunctional N-terminal" evidence="1">
    <location>
        <begin position="12"/>
        <end position="200"/>
    </location>
</feature>
<dbReference type="InterPro" id="IPR015330">
    <property type="entry name" value="DNA_primase/pol_bifunc_N"/>
</dbReference>
<proteinExistence type="predicted"/>
<evidence type="ECO:0000313" key="2">
    <source>
        <dbReference type="EMBL" id="WPU91830.1"/>
    </source>
</evidence>